<protein>
    <submittedName>
        <fullName evidence="1">Uncharacterized protein</fullName>
    </submittedName>
</protein>
<evidence type="ECO:0000313" key="1">
    <source>
        <dbReference type="EMBL" id="DAD83935.1"/>
    </source>
</evidence>
<name>A0A8S5MPE9_9CAUD</name>
<reference evidence="1" key="1">
    <citation type="journal article" date="2021" name="Proc. Natl. Acad. Sci. U.S.A.">
        <title>A Catalog of Tens of Thousands of Viruses from Human Metagenomes Reveals Hidden Associations with Chronic Diseases.</title>
        <authorList>
            <person name="Tisza M.J."/>
            <person name="Buck C.B."/>
        </authorList>
    </citation>
    <scope>NUCLEOTIDE SEQUENCE</scope>
    <source>
        <strain evidence="1">CtZZK17</strain>
    </source>
</reference>
<organism evidence="1">
    <name type="scientific">Siphoviridae sp. ctZZK17</name>
    <dbReference type="NCBI Taxonomy" id="2826384"/>
    <lineage>
        <taxon>Viruses</taxon>
        <taxon>Duplodnaviria</taxon>
        <taxon>Heunggongvirae</taxon>
        <taxon>Uroviricota</taxon>
        <taxon>Caudoviricetes</taxon>
    </lineage>
</organism>
<proteinExistence type="predicted"/>
<dbReference type="EMBL" id="BK014947">
    <property type="protein sequence ID" value="DAD83935.1"/>
    <property type="molecule type" value="Genomic_DNA"/>
</dbReference>
<accession>A0A8S5MPE9</accession>
<sequence length="85" mass="9311">MRSSLIFLPYSVIIKAAGVRLPARLSGCCERRSLRGGRSLFYLPMIRFTLALSSSSVSHFSMSSRIALSRASATCISFIHLTVLS</sequence>